<dbReference type="OrthoDB" id="414243at2759"/>
<dbReference type="PANTHER" id="PTHR11571">
    <property type="entry name" value="GLUTATHIONE S-TRANSFERASE"/>
    <property type="match status" value="1"/>
</dbReference>
<proteinExistence type="inferred from homology"/>
<dbReference type="FunFam" id="3.40.30.10:FF:000258">
    <property type="entry name" value="Glutathione S-transferase"/>
    <property type="match status" value="1"/>
</dbReference>
<gene>
    <name evidence="8" type="ORF">APLA_LOCUS4254</name>
</gene>
<evidence type="ECO:0000256" key="1">
    <source>
        <dbReference type="ARBA" id="ARBA00011738"/>
    </source>
</evidence>
<dbReference type="InterPro" id="IPR004046">
    <property type="entry name" value="GST_C"/>
</dbReference>
<dbReference type="GO" id="GO:0004364">
    <property type="term" value="F:glutathione transferase activity"/>
    <property type="evidence" value="ECO:0007669"/>
    <property type="project" value="UniProtKB-EC"/>
</dbReference>
<name>A0A8S0ZC96_ARCPL</name>
<dbReference type="Gene3D" id="3.40.30.10">
    <property type="entry name" value="Glutaredoxin"/>
    <property type="match status" value="1"/>
</dbReference>
<comment type="subunit">
    <text evidence="1">Homodimer.</text>
</comment>
<dbReference type="AlphaFoldDB" id="A0A8S0ZC96"/>
<evidence type="ECO:0000256" key="3">
    <source>
        <dbReference type="ARBA" id="ARBA00022679"/>
    </source>
</evidence>
<dbReference type="SFLD" id="SFLDS00019">
    <property type="entry name" value="Glutathione_Transferase_(cytos"/>
    <property type="match status" value="1"/>
</dbReference>
<dbReference type="PANTHER" id="PTHR11571:SF224">
    <property type="entry name" value="HEMATOPOIETIC PROSTAGLANDIN D SYNTHASE"/>
    <property type="match status" value="1"/>
</dbReference>
<feature type="domain" description="GST N-terminal" evidence="6">
    <location>
        <begin position="2"/>
        <end position="79"/>
    </location>
</feature>
<sequence length="215" mass="24578">MPKYTLHYFNGRALGEGPRLLFAYGGQEFEDVRYTVQTWPAFKPKTLFGSVPVLFIDDKQYAQSLAISRYLGKKYGLVGDNDEENLEIDQNVDFVNDIRAKAAIVQYEKDEAVKERKHKDNSENVYPGYFAKLNAIIEQNNGHIAAGKLTWGDFWVAGIIDYIKAMVRIPDLEENLLLSIAKRRPALKSANHLGQFASIRCQFRMHEINNEMPVC</sequence>
<evidence type="ECO:0000256" key="5">
    <source>
        <dbReference type="ARBA" id="ARBA00047960"/>
    </source>
</evidence>
<evidence type="ECO:0000259" key="6">
    <source>
        <dbReference type="PROSITE" id="PS50404"/>
    </source>
</evidence>
<dbReference type="InterPro" id="IPR004045">
    <property type="entry name" value="Glutathione_S-Trfase_N"/>
</dbReference>
<dbReference type="InterPro" id="IPR036249">
    <property type="entry name" value="Thioredoxin-like_sf"/>
</dbReference>
<reference evidence="8 9" key="1">
    <citation type="submission" date="2020-04" db="EMBL/GenBank/DDBJ databases">
        <authorList>
            <person name="Wallbank WR R."/>
            <person name="Pardo Diaz C."/>
            <person name="Kozak K."/>
            <person name="Martin S."/>
            <person name="Jiggins C."/>
            <person name="Moest M."/>
            <person name="Warren A I."/>
            <person name="Byers J.R.P. K."/>
            <person name="Montejo-Kovacevich G."/>
            <person name="Yen C E."/>
        </authorList>
    </citation>
    <scope>NUCLEOTIDE SEQUENCE [LARGE SCALE GENOMIC DNA]</scope>
</reference>
<dbReference type="InterPro" id="IPR036282">
    <property type="entry name" value="Glutathione-S-Trfase_C_sf"/>
</dbReference>
<dbReference type="Pfam" id="PF14497">
    <property type="entry name" value="GST_C_3"/>
    <property type="match status" value="1"/>
</dbReference>
<dbReference type="Pfam" id="PF02798">
    <property type="entry name" value="GST_N"/>
    <property type="match status" value="1"/>
</dbReference>
<evidence type="ECO:0000259" key="7">
    <source>
        <dbReference type="PROSITE" id="PS50405"/>
    </source>
</evidence>
<evidence type="ECO:0000256" key="2">
    <source>
        <dbReference type="ARBA" id="ARBA00012452"/>
    </source>
</evidence>
<protein>
    <recommendedName>
        <fullName evidence="2">glutathione transferase</fullName>
        <ecNumber evidence="2">2.5.1.18</ecNumber>
    </recommendedName>
</protein>
<dbReference type="PROSITE" id="PS50405">
    <property type="entry name" value="GST_CTER"/>
    <property type="match status" value="1"/>
</dbReference>
<dbReference type="PROSITE" id="PS50404">
    <property type="entry name" value="GST_NTER"/>
    <property type="match status" value="1"/>
</dbReference>
<dbReference type="Gene3D" id="1.20.1050.10">
    <property type="match status" value="1"/>
</dbReference>
<dbReference type="InterPro" id="IPR050213">
    <property type="entry name" value="GST_superfamily"/>
</dbReference>
<keyword evidence="9" id="KW-1185">Reference proteome</keyword>
<comment type="catalytic activity">
    <reaction evidence="5">
        <text>RX + glutathione = an S-substituted glutathione + a halide anion + H(+)</text>
        <dbReference type="Rhea" id="RHEA:16437"/>
        <dbReference type="ChEBI" id="CHEBI:15378"/>
        <dbReference type="ChEBI" id="CHEBI:16042"/>
        <dbReference type="ChEBI" id="CHEBI:17792"/>
        <dbReference type="ChEBI" id="CHEBI:57925"/>
        <dbReference type="ChEBI" id="CHEBI:90779"/>
        <dbReference type="EC" id="2.5.1.18"/>
    </reaction>
</comment>
<dbReference type="FunFam" id="1.20.1050.10:FF:000030">
    <property type="entry name" value="Glutathione S-transferase S1"/>
    <property type="match status" value="1"/>
</dbReference>
<dbReference type="InterPro" id="IPR010987">
    <property type="entry name" value="Glutathione-S-Trfase_C-like"/>
</dbReference>
<dbReference type="SFLD" id="SFLDG00363">
    <property type="entry name" value="AMPS_(cytGST):_Alpha-__Mu-__Pi"/>
    <property type="match status" value="1"/>
</dbReference>
<dbReference type="EMBL" id="CADEBC010000428">
    <property type="protein sequence ID" value="CAB3230555.1"/>
    <property type="molecule type" value="Genomic_DNA"/>
</dbReference>
<dbReference type="CDD" id="cd03039">
    <property type="entry name" value="GST_N_Sigma_like"/>
    <property type="match status" value="1"/>
</dbReference>
<comment type="similarity">
    <text evidence="4">Belongs to the GST superfamily. Sigma family.</text>
</comment>
<dbReference type="EC" id="2.5.1.18" evidence="2"/>
<keyword evidence="3" id="KW-0808">Transferase</keyword>
<dbReference type="Proteomes" id="UP000494106">
    <property type="component" value="Unassembled WGS sequence"/>
</dbReference>
<dbReference type="SFLD" id="SFLDG01205">
    <property type="entry name" value="AMPS.1"/>
    <property type="match status" value="1"/>
</dbReference>
<dbReference type="CDD" id="cd03192">
    <property type="entry name" value="GST_C_Sigma_like"/>
    <property type="match status" value="1"/>
</dbReference>
<evidence type="ECO:0000313" key="8">
    <source>
        <dbReference type="EMBL" id="CAB3230555.1"/>
    </source>
</evidence>
<dbReference type="SUPFAM" id="SSF52833">
    <property type="entry name" value="Thioredoxin-like"/>
    <property type="match status" value="1"/>
</dbReference>
<dbReference type="InterPro" id="IPR040079">
    <property type="entry name" value="Glutathione_S-Trfase"/>
</dbReference>
<feature type="domain" description="GST C-terminal" evidence="7">
    <location>
        <begin position="81"/>
        <end position="214"/>
    </location>
</feature>
<evidence type="ECO:0000313" key="9">
    <source>
        <dbReference type="Proteomes" id="UP000494106"/>
    </source>
</evidence>
<evidence type="ECO:0000256" key="4">
    <source>
        <dbReference type="ARBA" id="ARBA00038317"/>
    </source>
</evidence>
<organism evidence="8 9">
    <name type="scientific">Arctia plantaginis</name>
    <name type="common">Wood tiger moth</name>
    <name type="synonym">Phalaena plantaginis</name>
    <dbReference type="NCBI Taxonomy" id="874455"/>
    <lineage>
        <taxon>Eukaryota</taxon>
        <taxon>Metazoa</taxon>
        <taxon>Ecdysozoa</taxon>
        <taxon>Arthropoda</taxon>
        <taxon>Hexapoda</taxon>
        <taxon>Insecta</taxon>
        <taxon>Pterygota</taxon>
        <taxon>Neoptera</taxon>
        <taxon>Endopterygota</taxon>
        <taxon>Lepidoptera</taxon>
        <taxon>Glossata</taxon>
        <taxon>Ditrysia</taxon>
        <taxon>Noctuoidea</taxon>
        <taxon>Erebidae</taxon>
        <taxon>Arctiinae</taxon>
        <taxon>Arctia</taxon>
    </lineage>
</organism>
<comment type="caution">
    <text evidence="8">The sequence shown here is derived from an EMBL/GenBank/DDBJ whole genome shotgun (WGS) entry which is preliminary data.</text>
</comment>
<dbReference type="SUPFAM" id="SSF47616">
    <property type="entry name" value="GST C-terminal domain-like"/>
    <property type="match status" value="1"/>
</dbReference>
<dbReference type="GO" id="GO:0006749">
    <property type="term" value="P:glutathione metabolic process"/>
    <property type="evidence" value="ECO:0007669"/>
    <property type="project" value="TreeGrafter"/>
</dbReference>
<accession>A0A8S0ZC96</accession>